<evidence type="ECO:0000256" key="4">
    <source>
        <dbReference type="PIRSR" id="PIRSR015582-1"/>
    </source>
</evidence>
<feature type="binding site" evidence="5">
    <location>
        <position position="131"/>
    </location>
    <ligand>
        <name>Mg(2+)</name>
        <dbReference type="ChEBI" id="CHEBI:18420"/>
    </ligand>
</feature>
<evidence type="ECO:0000256" key="3">
    <source>
        <dbReference type="ARBA" id="ARBA00022842"/>
    </source>
</evidence>
<proteinExistence type="predicted"/>
<organism evidence="7 8">
    <name type="scientific">Clostridium argentinense CDC 2741</name>
    <dbReference type="NCBI Taxonomy" id="1418104"/>
    <lineage>
        <taxon>Bacteria</taxon>
        <taxon>Bacillati</taxon>
        <taxon>Bacillota</taxon>
        <taxon>Clostridia</taxon>
        <taxon>Eubacteriales</taxon>
        <taxon>Clostridiaceae</taxon>
        <taxon>Clostridium</taxon>
    </lineage>
</organism>
<dbReference type="Proteomes" id="UP000031366">
    <property type="component" value="Unassembled WGS sequence"/>
</dbReference>
<dbReference type="InterPro" id="IPR005000">
    <property type="entry name" value="Aldolase/citrate-lyase_domain"/>
</dbReference>
<protein>
    <submittedName>
        <fullName evidence="7">PEP-utilizing enzyme, TIM barrel domain protein</fullName>
    </submittedName>
</protein>
<dbReference type="STRING" id="29341.RSJ17_06175"/>
<accession>A0A0C1R2L5</accession>
<dbReference type="Gene3D" id="3.20.20.60">
    <property type="entry name" value="Phosphoenolpyruvate-binding domains"/>
    <property type="match status" value="1"/>
</dbReference>
<dbReference type="GO" id="GO:0000287">
    <property type="term" value="F:magnesium ion binding"/>
    <property type="evidence" value="ECO:0007669"/>
    <property type="project" value="TreeGrafter"/>
</dbReference>
<dbReference type="GO" id="GO:0003824">
    <property type="term" value="F:catalytic activity"/>
    <property type="evidence" value="ECO:0007669"/>
    <property type="project" value="InterPro"/>
</dbReference>
<dbReference type="InterPro" id="IPR011206">
    <property type="entry name" value="Citrate_lyase_beta/mcl1/mcl2"/>
</dbReference>
<dbReference type="PANTHER" id="PTHR32308">
    <property type="entry name" value="LYASE BETA SUBUNIT, PUTATIVE (AFU_ORTHOLOGUE AFUA_4G13030)-RELATED"/>
    <property type="match status" value="1"/>
</dbReference>
<evidence type="ECO:0000256" key="1">
    <source>
        <dbReference type="ARBA" id="ARBA00001946"/>
    </source>
</evidence>
<keyword evidence="8" id="KW-1185">Reference proteome</keyword>
<feature type="domain" description="HpcH/HpaI aldolase/citrate lyase" evidence="6">
    <location>
        <begin position="7"/>
        <end position="226"/>
    </location>
</feature>
<evidence type="ECO:0000256" key="2">
    <source>
        <dbReference type="ARBA" id="ARBA00022723"/>
    </source>
</evidence>
<dbReference type="SUPFAM" id="SSF51621">
    <property type="entry name" value="Phosphoenolpyruvate/pyruvate domain"/>
    <property type="match status" value="1"/>
</dbReference>
<dbReference type="EMBL" id="AYSO01000020">
    <property type="protein sequence ID" value="KIE44686.1"/>
    <property type="molecule type" value="Genomic_DNA"/>
</dbReference>
<evidence type="ECO:0000313" key="7">
    <source>
        <dbReference type="EMBL" id="KIE44686.1"/>
    </source>
</evidence>
<dbReference type="OrthoDB" id="9786940at2"/>
<comment type="caution">
    <text evidence="7">The sequence shown here is derived from an EMBL/GenBank/DDBJ whole genome shotgun (WGS) entry which is preliminary data.</text>
</comment>
<name>A0A0C1R2L5_9CLOT</name>
<gene>
    <name evidence="7" type="ORF">U732_675</name>
</gene>
<feature type="binding site" evidence="5">
    <location>
        <position position="158"/>
    </location>
    <ligand>
        <name>Mg(2+)</name>
        <dbReference type="ChEBI" id="CHEBI:18420"/>
    </ligand>
</feature>
<feature type="binding site" evidence="4">
    <location>
        <position position="68"/>
    </location>
    <ligand>
        <name>substrate</name>
    </ligand>
</feature>
<dbReference type="PIRSF" id="PIRSF015582">
    <property type="entry name" value="Cit_lyase_B"/>
    <property type="match status" value="1"/>
</dbReference>
<feature type="binding site" evidence="4">
    <location>
        <position position="131"/>
    </location>
    <ligand>
        <name>substrate</name>
    </ligand>
</feature>
<sequence length="292" mass="31912">MNKKLRRSMLFCPASDPKMLMNAPIYGADCIVFDLEDAVAYNEKDSARDLLCEALKTIDYSKSEVFARVNPLYTEFGKKDVEELVKAGLKNIRLPMSECKENIIELDELLTKLEDENNLEKGSIKIQAAIETPKGVLNALEIAQASKRVVAISIGAEDFTRTLGVDRTKAARELFFARCQIVLAASVAGVDSIDTVYANLGDMEGFIEEAKDAKGLGFSGKSCIHPSQVKQVHKIFTPTKEEVEKAMIIINAAKEAEEKGIGVITVDGKMVDVPVIQKAERVVSLAKGAGII</sequence>
<evidence type="ECO:0000313" key="8">
    <source>
        <dbReference type="Proteomes" id="UP000031366"/>
    </source>
</evidence>
<evidence type="ECO:0000259" key="6">
    <source>
        <dbReference type="Pfam" id="PF03328"/>
    </source>
</evidence>
<dbReference type="InterPro" id="IPR040442">
    <property type="entry name" value="Pyrv_kinase-like_dom_sf"/>
</dbReference>
<comment type="cofactor">
    <cofactor evidence="1">
        <name>Mg(2+)</name>
        <dbReference type="ChEBI" id="CHEBI:18420"/>
    </cofactor>
</comment>
<reference evidence="7 8" key="1">
    <citation type="journal article" date="2015" name="Infect. Genet. Evol.">
        <title>Genomic sequences of six botulinum neurotoxin-producing strains representing three clostridial species illustrate the mobility and diversity of botulinum neurotoxin genes.</title>
        <authorList>
            <person name="Smith T.J."/>
            <person name="Hill K.K."/>
            <person name="Xie G."/>
            <person name="Foley B.T."/>
            <person name="Williamson C.H."/>
            <person name="Foster J.T."/>
            <person name="Johnson S.L."/>
            <person name="Chertkov O."/>
            <person name="Teshima H."/>
            <person name="Gibbons H.S."/>
            <person name="Johnsky L.A."/>
            <person name="Karavis M.A."/>
            <person name="Smith L.A."/>
        </authorList>
    </citation>
    <scope>NUCLEOTIDE SEQUENCE [LARGE SCALE GENOMIC DNA]</scope>
    <source>
        <strain evidence="7 8">CDC 2741</strain>
    </source>
</reference>
<dbReference type="AlphaFoldDB" id="A0A0C1R2L5"/>
<dbReference type="PANTHER" id="PTHR32308:SF10">
    <property type="entry name" value="CITRATE LYASE SUBUNIT BETA"/>
    <property type="match status" value="1"/>
</dbReference>
<dbReference type="InterPro" id="IPR015813">
    <property type="entry name" value="Pyrv/PenolPyrv_kinase-like_dom"/>
</dbReference>
<dbReference type="GO" id="GO:0006107">
    <property type="term" value="P:oxaloacetate metabolic process"/>
    <property type="evidence" value="ECO:0007669"/>
    <property type="project" value="TreeGrafter"/>
</dbReference>
<keyword evidence="3 5" id="KW-0460">Magnesium</keyword>
<dbReference type="Pfam" id="PF03328">
    <property type="entry name" value="HpcH_HpaI"/>
    <property type="match status" value="1"/>
</dbReference>
<dbReference type="RefSeq" id="WP_039636685.1">
    <property type="nucleotide sequence ID" value="NZ_AYSO01000020.1"/>
</dbReference>
<keyword evidence="2 5" id="KW-0479">Metal-binding</keyword>
<evidence type="ECO:0000256" key="5">
    <source>
        <dbReference type="PIRSR" id="PIRSR015582-2"/>
    </source>
</evidence>